<dbReference type="PANTHER" id="PTHR45782">
    <property type="entry name" value="MITOCHONDRIAL RIBOSOME-ASSOCIATED GTPASE 1"/>
    <property type="match status" value="1"/>
</dbReference>
<proteinExistence type="inferred from homology"/>
<dbReference type="Pfam" id="PF01926">
    <property type="entry name" value="MMR_HSR1"/>
    <property type="match status" value="1"/>
</dbReference>
<keyword evidence="3" id="KW-0963">Cytoplasm</keyword>
<name>A0ABZ2RNR1_9BACT</name>
<evidence type="ECO:0000259" key="4">
    <source>
        <dbReference type="Pfam" id="PF01926"/>
    </source>
</evidence>
<dbReference type="Proteomes" id="UP001460679">
    <property type="component" value="Chromosome"/>
</dbReference>
<dbReference type="InterPro" id="IPR023179">
    <property type="entry name" value="GTP-bd_ortho_bundle_sf"/>
</dbReference>
<organism evidence="5 6">
    <name type="scientific">[Mycoplasma] gypis</name>
    <dbReference type="NCBI Taxonomy" id="92404"/>
    <lineage>
        <taxon>Bacteria</taxon>
        <taxon>Bacillati</taxon>
        <taxon>Mycoplasmatota</taxon>
        <taxon>Mycoplasmoidales</taxon>
        <taxon>Metamycoplasmataceae</taxon>
        <taxon>Metamycoplasma</taxon>
    </lineage>
</organism>
<reference evidence="5" key="1">
    <citation type="submission" date="2024-03" db="EMBL/GenBank/DDBJ databases">
        <title>Complete genome sequence of Mycoplasma gypis type strain B1/T1.</title>
        <authorList>
            <person name="Spergser J."/>
        </authorList>
    </citation>
    <scope>NUCLEOTIDE SEQUENCE [LARGE SCALE GENOMIC DNA]</scope>
    <source>
        <strain evidence="5">B1/T1</strain>
    </source>
</reference>
<protein>
    <recommendedName>
        <fullName evidence="3">Ribosome biogenesis GTPase A</fullName>
    </recommendedName>
</protein>
<dbReference type="InterPro" id="IPR019991">
    <property type="entry name" value="GTP-bd_ribosome_bgen"/>
</dbReference>
<keyword evidence="2 3" id="KW-0342">GTP-binding</keyword>
<comment type="function">
    <text evidence="3">Required for a late step of 50S ribosomal subunit assembly. Has GTPase activity.</text>
</comment>
<dbReference type="InterPro" id="IPR027417">
    <property type="entry name" value="P-loop_NTPase"/>
</dbReference>
<dbReference type="PRINTS" id="PR00326">
    <property type="entry name" value="GTP1OBG"/>
</dbReference>
<feature type="domain" description="G" evidence="4">
    <location>
        <begin position="121"/>
        <end position="184"/>
    </location>
</feature>
<dbReference type="NCBIfam" id="TIGR03596">
    <property type="entry name" value="GTPase_YlqF"/>
    <property type="match status" value="1"/>
</dbReference>
<keyword evidence="6" id="KW-1185">Reference proteome</keyword>
<dbReference type="InterPro" id="IPR016478">
    <property type="entry name" value="GTPase_MTG1"/>
</dbReference>
<gene>
    <name evidence="5" type="primary">ylqF</name>
    <name evidence="5" type="ORF">WG616_01500</name>
</gene>
<dbReference type="PIRSF" id="PIRSF006230">
    <property type="entry name" value="MG442"/>
    <property type="match status" value="1"/>
</dbReference>
<evidence type="ECO:0000256" key="2">
    <source>
        <dbReference type="ARBA" id="ARBA00023134"/>
    </source>
</evidence>
<keyword evidence="1 3" id="KW-0547">Nucleotide-binding</keyword>
<evidence type="ECO:0000313" key="5">
    <source>
        <dbReference type="EMBL" id="WXL28678.1"/>
    </source>
</evidence>
<evidence type="ECO:0000313" key="6">
    <source>
        <dbReference type="Proteomes" id="UP001460679"/>
    </source>
</evidence>
<dbReference type="RefSeq" id="WP_205498599.1">
    <property type="nucleotide sequence ID" value="NZ_CP148066.1"/>
</dbReference>
<dbReference type="PANTHER" id="PTHR45782:SF4">
    <property type="entry name" value="MITOCHONDRIAL RIBOSOME-ASSOCIATED GTPASE 1"/>
    <property type="match status" value="1"/>
</dbReference>
<sequence length="276" mass="31779">MFNWFPGHMKKAFDQIKQKEKLFDVFVIVLDSRCPISSYNAEFDKISPHKKRIFVFTKIDLTNKTRFKEIIQQFNNPNDEVVALNLKDSNKSYNAMVKVINKIHKQKQAKLQKGFKVPPLKIGVMGVPNSGKSTLINILAKSKVAKVGNEAGVTRSEQWVNCNNQFLVLDTPGLLWPKLDDQSQATKLAVIGSIKKESIDLKDLCYESYKLVSQYSPEAIEKLNLQPAQSDEEVYNNLILLARNKHFLDKNKQIIFNDVYNFLVNYFKNLKNVIYD</sequence>
<accession>A0ABZ2RNR1</accession>
<dbReference type="Gene3D" id="1.10.1580.10">
    <property type="match status" value="1"/>
</dbReference>
<dbReference type="EMBL" id="CP148066">
    <property type="protein sequence ID" value="WXL28678.1"/>
    <property type="molecule type" value="Genomic_DNA"/>
</dbReference>
<dbReference type="CDD" id="cd01856">
    <property type="entry name" value="YlqF"/>
    <property type="match status" value="1"/>
</dbReference>
<evidence type="ECO:0000256" key="1">
    <source>
        <dbReference type="ARBA" id="ARBA00022741"/>
    </source>
</evidence>
<dbReference type="Gene3D" id="3.40.50.300">
    <property type="entry name" value="P-loop containing nucleotide triphosphate hydrolases"/>
    <property type="match status" value="1"/>
</dbReference>
<evidence type="ECO:0000256" key="3">
    <source>
        <dbReference type="PIRNR" id="PIRNR006230"/>
    </source>
</evidence>
<comment type="subcellular location">
    <subcellularLocation>
        <location evidence="3">Cytoplasm</location>
    </subcellularLocation>
</comment>
<comment type="similarity">
    <text evidence="3">Belongs to the TRAFAC class YlqF/YawG GTPase family. MTG1 subfamily.</text>
</comment>
<dbReference type="InterPro" id="IPR006073">
    <property type="entry name" value="GTP-bd"/>
</dbReference>
<dbReference type="SUPFAM" id="SSF52540">
    <property type="entry name" value="P-loop containing nucleoside triphosphate hydrolases"/>
    <property type="match status" value="1"/>
</dbReference>